<evidence type="ECO:0000313" key="3">
    <source>
        <dbReference type="Proteomes" id="UP000823912"/>
    </source>
</evidence>
<evidence type="ECO:0000313" key="2">
    <source>
        <dbReference type="EMBL" id="HIR71570.1"/>
    </source>
</evidence>
<gene>
    <name evidence="2" type="ORF">IAA55_09855</name>
</gene>
<feature type="transmembrane region" description="Helical" evidence="1">
    <location>
        <begin position="138"/>
        <end position="162"/>
    </location>
</feature>
<dbReference type="EMBL" id="DVHM01000169">
    <property type="protein sequence ID" value="HIR71570.1"/>
    <property type="molecule type" value="Genomic_DNA"/>
</dbReference>
<reference evidence="2" key="2">
    <citation type="journal article" date="2021" name="PeerJ">
        <title>Extensive microbial diversity within the chicken gut microbiome revealed by metagenomics and culture.</title>
        <authorList>
            <person name="Gilroy R."/>
            <person name="Ravi A."/>
            <person name="Getino M."/>
            <person name="Pursley I."/>
            <person name="Horton D.L."/>
            <person name="Alikhan N.F."/>
            <person name="Baker D."/>
            <person name="Gharbi K."/>
            <person name="Hall N."/>
            <person name="Watson M."/>
            <person name="Adriaenssens E.M."/>
            <person name="Foster-Nyarko E."/>
            <person name="Jarju S."/>
            <person name="Secka A."/>
            <person name="Antonio M."/>
            <person name="Oren A."/>
            <person name="Chaudhuri R.R."/>
            <person name="La Ragione R."/>
            <person name="Hildebrand F."/>
            <person name="Pallen M.J."/>
        </authorList>
    </citation>
    <scope>NUCLEOTIDE SEQUENCE</scope>
    <source>
        <strain evidence="2">ChiSjej5B23-6657</strain>
    </source>
</reference>
<keyword evidence="1" id="KW-0812">Transmembrane</keyword>
<dbReference type="InterPro" id="IPR010540">
    <property type="entry name" value="CmpB_TMEM229"/>
</dbReference>
<reference evidence="2" key="1">
    <citation type="submission" date="2020-10" db="EMBL/GenBank/DDBJ databases">
        <authorList>
            <person name="Gilroy R."/>
        </authorList>
    </citation>
    <scope>NUCLEOTIDE SEQUENCE</scope>
    <source>
        <strain evidence="2">ChiSjej5B23-6657</strain>
    </source>
</reference>
<name>A0A9D1JBI9_9FIRM</name>
<feature type="transmembrane region" description="Helical" evidence="1">
    <location>
        <begin position="300"/>
        <end position="320"/>
    </location>
</feature>
<accession>A0A9D1JBI9</accession>
<dbReference type="AlphaFoldDB" id="A0A9D1JBI9"/>
<comment type="caution">
    <text evidence="2">The sequence shown here is derived from an EMBL/GenBank/DDBJ whole genome shotgun (WGS) entry which is preliminary data.</text>
</comment>
<feature type="transmembrane region" description="Helical" evidence="1">
    <location>
        <begin position="104"/>
        <end position="132"/>
    </location>
</feature>
<proteinExistence type="predicted"/>
<protein>
    <submittedName>
        <fullName evidence="2">ABC transporter permease</fullName>
    </submittedName>
</protein>
<feature type="transmembrane region" description="Helical" evidence="1">
    <location>
        <begin position="62"/>
        <end position="83"/>
    </location>
</feature>
<feature type="transmembrane region" description="Helical" evidence="1">
    <location>
        <begin position="332"/>
        <end position="349"/>
    </location>
</feature>
<dbReference type="Pfam" id="PF06541">
    <property type="entry name" value="ABC_trans_CmpB"/>
    <property type="match status" value="2"/>
</dbReference>
<feature type="transmembrane region" description="Helical" evidence="1">
    <location>
        <begin position="38"/>
        <end position="56"/>
    </location>
</feature>
<evidence type="ECO:0000256" key="1">
    <source>
        <dbReference type="SAM" id="Phobius"/>
    </source>
</evidence>
<feature type="transmembrane region" description="Helical" evidence="1">
    <location>
        <begin position="369"/>
        <end position="389"/>
    </location>
</feature>
<organism evidence="2 3">
    <name type="scientific">Candidatus Pullilachnospira gallistercoris</name>
    <dbReference type="NCBI Taxonomy" id="2840911"/>
    <lineage>
        <taxon>Bacteria</taxon>
        <taxon>Bacillati</taxon>
        <taxon>Bacillota</taxon>
        <taxon>Clostridia</taxon>
        <taxon>Lachnospirales</taxon>
        <taxon>Lachnospiraceae</taxon>
        <taxon>Lachnospiraceae incertae sedis</taxon>
        <taxon>Candidatus Pullilachnospira</taxon>
    </lineage>
</organism>
<sequence>MFFESLWLFLAYSFLGWVFETTVAAIRRQHFYNRGVINGPFCLIYGCGGLTITIFGGELHGIWLYIGSVIVATVVEWIAGHLIERWYHERWWDYSKLRFNLDGYISLQTSLFWGALGFVAAEWGTDLLLAFYRLLPSLLMRIFVLALAAVLLLDALSTILVVSERTRNPERWEETDAKITSLTNRLSRRIYRFVDRRIRRAYPYRVKVTQEKVDPTVFADGCGFYKIVMLFFVGAFLGDITETLFCRVTAGVWMSRSSVVWGPFSIVWGLAIAAVTALLYRYRKSSDSFLFLTGTFLGGAYEYVCSVFTEMAFGTVFWDYSRLPFNLGGRINLLYCFFWGIAAVVWLKYLYPLLSGLIEKIPLCAGKVITWLLIVFMAVNVSVSCLALVRYDQRSNGIGPDNAVEEWIDEHFDDGRMERIYPNAMKR</sequence>
<feature type="transmembrane region" description="Helical" evidence="1">
    <location>
        <begin position="6"/>
        <end position="26"/>
    </location>
</feature>
<feature type="transmembrane region" description="Helical" evidence="1">
    <location>
        <begin position="259"/>
        <end position="280"/>
    </location>
</feature>
<dbReference type="Proteomes" id="UP000823912">
    <property type="component" value="Unassembled WGS sequence"/>
</dbReference>
<keyword evidence="1" id="KW-1133">Transmembrane helix</keyword>
<keyword evidence="1" id="KW-0472">Membrane</keyword>